<dbReference type="EMBL" id="GL883009">
    <property type="protein sequence ID" value="EGG22414.1"/>
    <property type="molecule type" value="Genomic_DNA"/>
</dbReference>
<feature type="region of interest" description="Disordered" evidence="1">
    <location>
        <begin position="171"/>
        <end position="193"/>
    </location>
</feature>
<dbReference type="RefSeq" id="XP_004360265.1">
    <property type="nucleotide sequence ID" value="XM_004360208.1"/>
</dbReference>
<feature type="region of interest" description="Disordered" evidence="1">
    <location>
        <begin position="97"/>
        <end position="159"/>
    </location>
</feature>
<sequence length="283" mass="31993">MKRLSLSSKSTSTVSWRSPLISLFIHFTILLILSSVVYTSSIIHNTNNNNNNNNNNIVYSTLPNGKESKDSLLNSIELENSEQLYHKIVNADEFVNDGDRNQRESNRQEQQEQQEQDVNFNNKQKNNEPFNTDQLGYVSTTTSSSSSSSSSNNDHGGDKKKIQVLAAPNKVENAPRRQTSSNSALTNQGGGECQVEEPCRKCSPDERKKDPFCAKTGYKKVLNCNNQITSYSCTDTSRLSSNILFFELGILTVLLISLYFVKERKKFMMQQNNDRLARQLNKL</sequence>
<keyword evidence="2" id="KW-0472">Membrane</keyword>
<feature type="compositionally biased region" description="Low complexity" evidence="1">
    <location>
        <begin position="139"/>
        <end position="151"/>
    </location>
</feature>
<protein>
    <recommendedName>
        <fullName evidence="5">Transmembrane protein</fullName>
    </recommendedName>
</protein>
<keyword evidence="2" id="KW-0812">Transmembrane</keyword>
<keyword evidence="4" id="KW-1185">Reference proteome</keyword>
<feature type="transmembrane region" description="Helical" evidence="2">
    <location>
        <begin position="243"/>
        <end position="261"/>
    </location>
</feature>
<dbReference type="GO" id="GO:0016020">
    <property type="term" value="C:membrane"/>
    <property type="evidence" value="ECO:0007669"/>
    <property type="project" value="InterPro"/>
</dbReference>
<dbReference type="OrthoDB" id="21033at2759"/>
<dbReference type="KEGG" id="dfa:DFA_04535"/>
<evidence type="ECO:0008006" key="5">
    <source>
        <dbReference type="Google" id="ProtNLM"/>
    </source>
</evidence>
<dbReference type="Proteomes" id="UP000007797">
    <property type="component" value="Unassembled WGS sequence"/>
</dbReference>
<dbReference type="GeneID" id="14874481"/>
<organism evidence="3 4">
    <name type="scientific">Cavenderia fasciculata</name>
    <name type="common">Slime mold</name>
    <name type="synonym">Dictyostelium fasciculatum</name>
    <dbReference type="NCBI Taxonomy" id="261658"/>
    <lineage>
        <taxon>Eukaryota</taxon>
        <taxon>Amoebozoa</taxon>
        <taxon>Evosea</taxon>
        <taxon>Eumycetozoa</taxon>
        <taxon>Dictyostelia</taxon>
        <taxon>Acytosteliales</taxon>
        <taxon>Cavenderiaceae</taxon>
        <taxon>Cavenderia</taxon>
    </lineage>
</organism>
<feature type="compositionally biased region" description="Polar residues" evidence="1">
    <location>
        <begin position="176"/>
        <end position="187"/>
    </location>
</feature>
<dbReference type="AlphaFoldDB" id="F4PPV1"/>
<dbReference type="InterPro" id="IPR008657">
    <property type="entry name" value="JTB"/>
</dbReference>
<proteinExistence type="predicted"/>
<name>F4PPV1_CACFS</name>
<feature type="compositionally biased region" description="Polar residues" evidence="1">
    <location>
        <begin position="117"/>
        <end position="138"/>
    </location>
</feature>
<feature type="compositionally biased region" description="Basic and acidic residues" evidence="1">
    <location>
        <begin position="97"/>
        <end position="110"/>
    </location>
</feature>
<gene>
    <name evidence="3" type="ORF">DFA_04535</name>
</gene>
<accession>F4PPV1</accession>
<evidence type="ECO:0000313" key="4">
    <source>
        <dbReference type="Proteomes" id="UP000007797"/>
    </source>
</evidence>
<dbReference type="Pfam" id="PF05439">
    <property type="entry name" value="JTB"/>
    <property type="match status" value="1"/>
</dbReference>
<evidence type="ECO:0000313" key="3">
    <source>
        <dbReference type="EMBL" id="EGG22414.1"/>
    </source>
</evidence>
<evidence type="ECO:0000256" key="2">
    <source>
        <dbReference type="SAM" id="Phobius"/>
    </source>
</evidence>
<evidence type="ECO:0000256" key="1">
    <source>
        <dbReference type="SAM" id="MobiDB-lite"/>
    </source>
</evidence>
<keyword evidence="2" id="KW-1133">Transmembrane helix</keyword>
<reference evidence="4" key="1">
    <citation type="journal article" date="2011" name="Genome Res.">
        <title>Phylogeny-wide analysis of social amoeba genomes highlights ancient origins for complex intercellular communication.</title>
        <authorList>
            <person name="Heidel A.J."/>
            <person name="Lawal H.M."/>
            <person name="Felder M."/>
            <person name="Schilde C."/>
            <person name="Helps N.R."/>
            <person name="Tunggal B."/>
            <person name="Rivero F."/>
            <person name="John U."/>
            <person name="Schleicher M."/>
            <person name="Eichinger L."/>
            <person name="Platzer M."/>
            <person name="Noegel A.A."/>
            <person name="Schaap P."/>
            <person name="Gloeckner G."/>
        </authorList>
    </citation>
    <scope>NUCLEOTIDE SEQUENCE [LARGE SCALE GENOMIC DNA]</scope>
    <source>
        <strain evidence="4">SH3</strain>
    </source>
</reference>